<dbReference type="RefSeq" id="WP_407280563.1">
    <property type="nucleotide sequence ID" value="NZ_CP141259.1"/>
</dbReference>
<dbReference type="EMBL" id="CP141259">
    <property type="protein sequence ID" value="WRL48246.1"/>
    <property type="molecule type" value="Genomic_DNA"/>
</dbReference>
<dbReference type="EMBL" id="CP141259">
    <property type="protein sequence ID" value="WRL48316.1"/>
    <property type="molecule type" value="Genomic_DNA"/>
</dbReference>
<proteinExistence type="predicted"/>
<dbReference type="Proteomes" id="UP001626593">
    <property type="component" value="Chromosome"/>
</dbReference>
<keyword evidence="3" id="KW-1185">Reference proteome</keyword>
<evidence type="ECO:0000313" key="3">
    <source>
        <dbReference type="Proteomes" id="UP001626593"/>
    </source>
</evidence>
<name>A0ABZ1AR20_AROEV</name>
<evidence type="ECO:0000313" key="1">
    <source>
        <dbReference type="EMBL" id="WRL48246.1"/>
    </source>
</evidence>
<accession>A0ABZ1AR20</accession>
<gene>
    <name evidence="1" type="ORF">U5817_09435</name>
    <name evidence="2" type="ORF">U5817_09785</name>
</gene>
<sequence>MTAPPIKSKSLKNCRAKRRYADELAARAAGMDAIHRYHNAPRLYVYQCHHCHGWHLTRRAKHTPAVLENNPIAEAA</sequence>
<protein>
    <submittedName>
        <fullName evidence="2">Uncharacterized protein</fullName>
    </submittedName>
</protein>
<reference evidence="2 3" key="1">
    <citation type="submission" date="2023-12" db="EMBL/GenBank/DDBJ databases">
        <title>A. evansii MAY27, complete genome.</title>
        <authorList>
            <person name="Wang Y."/>
        </authorList>
    </citation>
    <scope>NUCLEOTIDE SEQUENCE [LARGE SCALE GENOMIC DNA]</scope>
    <source>
        <strain evidence="2 3">MAY27</strain>
    </source>
</reference>
<evidence type="ECO:0000313" key="2">
    <source>
        <dbReference type="EMBL" id="WRL48316.1"/>
    </source>
</evidence>
<organism evidence="2 3">
    <name type="scientific">Aromatoleum evansii</name>
    <name type="common">Azoarcus evansii</name>
    <dbReference type="NCBI Taxonomy" id="59406"/>
    <lineage>
        <taxon>Bacteria</taxon>
        <taxon>Pseudomonadati</taxon>
        <taxon>Pseudomonadota</taxon>
        <taxon>Betaproteobacteria</taxon>
        <taxon>Rhodocyclales</taxon>
        <taxon>Rhodocyclaceae</taxon>
        <taxon>Aromatoleum</taxon>
    </lineage>
</organism>